<gene>
    <name evidence="2" type="ORF">KI387_028247</name>
</gene>
<evidence type="ECO:0000313" key="2">
    <source>
        <dbReference type="EMBL" id="KAH9313212.1"/>
    </source>
</evidence>
<dbReference type="Proteomes" id="UP000824469">
    <property type="component" value="Unassembled WGS sequence"/>
</dbReference>
<reference evidence="2 3" key="1">
    <citation type="journal article" date="2021" name="Nat. Plants">
        <title>The Taxus genome provides insights into paclitaxel biosynthesis.</title>
        <authorList>
            <person name="Xiong X."/>
            <person name="Gou J."/>
            <person name="Liao Q."/>
            <person name="Li Y."/>
            <person name="Zhou Q."/>
            <person name="Bi G."/>
            <person name="Li C."/>
            <person name="Du R."/>
            <person name="Wang X."/>
            <person name="Sun T."/>
            <person name="Guo L."/>
            <person name="Liang H."/>
            <person name="Lu P."/>
            <person name="Wu Y."/>
            <person name="Zhang Z."/>
            <person name="Ro D.K."/>
            <person name="Shang Y."/>
            <person name="Huang S."/>
            <person name="Yan J."/>
        </authorList>
    </citation>
    <scope>NUCLEOTIDE SEQUENCE [LARGE SCALE GENOMIC DNA]</scope>
    <source>
        <strain evidence="2">Ta-2019</strain>
    </source>
</reference>
<proteinExistence type="predicted"/>
<feature type="non-terminal residue" evidence="2">
    <location>
        <position position="1"/>
    </location>
</feature>
<organism evidence="2 3">
    <name type="scientific">Taxus chinensis</name>
    <name type="common">Chinese yew</name>
    <name type="synonym">Taxus wallichiana var. chinensis</name>
    <dbReference type="NCBI Taxonomy" id="29808"/>
    <lineage>
        <taxon>Eukaryota</taxon>
        <taxon>Viridiplantae</taxon>
        <taxon>Streptophyta</taxon>
        <taxon>Embryophyta</taxon>
        <taxon>Tracheophyta</taxon>
        <taxon>Spermatophyta</taxon>
        <taxon>Pinopsida</taxon>
        <taxon>Pinidae</taxon>
        <taxon>Conifers II</taxon>
        <taxon>Cupressales</taxon>
        <taxon>Taxaceae</taxon>
        <taxon>Taxus</taxon>
    </lineage>
</organism>
<feature type="non-terminal residue" evidence="2">
    <location>
        <position position="65"/>
    </location>
</feature>
<evidence type="ECO:0000256" key="1">
    <source>
        <dbReference type="SAM" id="MobiDB-lite"/>
    </source>
</evidence>
<feature type="region of interest" description="Disordered" evidence="1">
    <location>
        <begin position="1"/>
        <end position="20"/>
    </location>
</feature>
<evidence type="ECO:0000313" key="3">
    <source>
        <dbReference type="Proteomes" id="UP000824469"/>
    </source>
</evidence>
<accession>A0AA38FZ85</accession>
<sequence length="65" mass="7037">SDKLEDGSSGPSLDDHPILRESTDVFLGELPGMPPLREIYFHIDLFPGAETIAQAPVLDDYPGAL</sequence>
<keyword evidence="3" id="KW-1185">Reference proteome</keyword>
<name>A0AA38FZ85_TAXCH</name>
<dbReference type="EMBL" id="JAHRHJ020000006">
    <property type="protein sequence ID" value="KAH9313212.1"/>
    <property type="molecule type" value="Genomic_DNA"/>
</dbReference>
<comment type="caution">
    <text evidence="2">The sequence shown here is derived from an EMBL/GenBank/DDBJ whole genome shotgun (WGS) entry which is preliminary data.</text>
</comment>
<dbReference type="AlphaFoldDB" id="A0AA38FZ85"/>
<protein>
    <submittedName>
        <fullName evidence="2">Uncharacterized protein</fullName>
    </submittedName>
</protein>